<keyword evidence="2" id="KW-1185">Reference proteome</keyword>
<dbReference type="Proteomes" id="UP001190700">
    <property type="component" value="Unassembled WGS sequence"/>
</dbReference>
<protein>
    <submittedName>
        <fullName evidence="1">Uncharacterized protein</fullName>
    </submittedName>
</protein>
<feature type="non-terminal residue" evidence="1">
    <location>
        <position position="1"/>
    </location>
</feature>
<evidence type="ECO:0000313" key="2">
    <source>
        <dbReference type="Proteomes" id="UP001190700"/>
    </source>
</evidence>
<comment type="caution">
    <text evidence="1">The sequence shown here is derived from an EMBL/GenBank/DDBJ whole genome shotgun (WGS) entry which is preliminary data.</text>
</comment>
<evidence type="ECO:0000313" key="1">
    <source>
        <dbReference type="EMBL" id="KAK3245669.1"/>
    </source>
</evidence>
<accession>A0AAE0C0S1</accession>
<dbReference type="EMBL" id="LGRX02030426">
    <property type="protein sequence ID" value="KAK3245669.1"/>
    <property type="molecule type" value="Genomic_DNA"/>
</dbReference>
<proteinExistence type="predicted"/>
<organism evidence="1 2">
    <name type="scientific">Cymbomonas tetramitiformis</name>
    <dbReference type="NCBI Taxonomy" id="36881"/>
    <lineage>
        <taxon>Eukaryota</taxon>
        <taxon>Viridiplantae</taxon>
        <taxon>Chlorophyta</taxon>
        <taxon>Pyramimonadophyceae</taxon>
        <taxon>Pyramimonadales</taxon>
        <taxon>Pyramimonadaceae</taxon>
        <taxon>Cymbomonas</taxon>
    </lineage>
</organism>
<name>A0AAE0C0S1_9CHLO</name>
<reference evidence="1 2" key="1">
    <citation type="journal article" date="2015" name="Genome Biol. Evol.">
        <title>Comparative Genomics of a Bacterivorous Green Alga Reveals Evolutionary Causalities and Consequences of Phago-Mixotrophic Mode of Nutrition.</title>
        <authorList>
            <person name="Burns J.A."/>
            <person name="Paasch A."/>
            <person name="Narechania A."/>
            <person name="Kim E."/>
        </authorList>
    </citation>
    <scope>NUCLEOTIDE SEQUENCE [LARGE SCALE GENOMIC DNA]</scope>
    <source>
        <strain evidence="1 2">PLY_AMNH</strain>
    </source>
</reference>
<dbReference type="AlphaFoldDB" id="A0AAE0C0S1"/>
<sequence>VELQVLDAGSGDQVQTITSQLSSTGKVTFQDISKSLGKFDLFSLEDAAFKNLNIGMSFDLQLQPTVQASNLQVFFDPKDFSLEVDIKASSRTDAFLKQIPLKLEGFVVSTDNSTSLSDLGYFPLDFGADSGTLVDTLTYGFEFFMPISSLGHLLNKPKNTFGIHFCIGWCLDTSQVDSLHGLAVGIKFPDISGNKMRLGLYGVLDVYCDYFCLQNVKFSSGESGLMLAFLKAKLEILSLEIPEKGNCDVLLFAFPNKGIKETAWYLDYAKDPDQSVYQRILAGEPISKGQIGSQAVLQAVPAALAASRRALPGALSAARLPGPSGVSDDTSLIDFQYLGGGMKVGPPDGADLSTPAKAIQAMQDAFTSKDPDTLSGLYQPADEWMVAADFTLLDFVRVQLAFVDPKLYELELDVLKKFKIEAAYSRVNDKLGLYHTKLQVDDEARIIELGAVVLTLPNVEVWVWTNGDFKVDIGFPTTPDDWTACFQVVIDDPLSPFVGQGGLYFEKRSSATDLTLGPNVDLILGLGLAFAVGLGLEFNAGILEAQVKVTLNCTVEGKLGYPSGIRMPAPPKPGLFGTRVAEGLLDTAAPGVRAYFEGKVDFVIISASVYLEVYAGVAADLKVIDGHLYPSTVAVCAVVKAGAKVHFVFFTIHFSFHLKLSGRAVAVSCLGAHVAVSCLGAHVA</sequence>
<gene>
    <name evidence="1" type="ORF">CYMTET_44776</name>
</gene>